<dbReference type="GO" id="GO:0016020">
    <property type="term" value="C:membrane"/>
    <property type="evidence" value="ECO:0007669"/>
    <property type="project" value="UniProtKB-SubCell"/>
</dbReference>
<dbReference type="InterPro" id="IPR023408">
    <property type="entry name" value="MscS_beta-dom_sf"/>
</dbReference>
<feature type="region of interest" description="Disordered" evidence="6">
    <location>
        <begin position="321"/>
        <end position="340"/>
    </location>
</feature>
<evidence type="ECO:0000256" key="7">
    <source>
        <dbReference type="SAM" id="Phobius"/>
    </source>
</evidence>
<dbReference type="SUPFAM" id="SSF50182">
    <property type="entry name" value="Sm-like ribonucleoproteins"/>
    <property type="match status" value="1"/>
</dbReference>
<keyword evidence="5 7" id="KW-0472">Membrane</keyword>
<sequence length="820" mass="92941">MSKEGQSVERSTGKQILTQMMRDQRALMVFVADRKPPAKDEVVTVEEIHRYTTSEDDQHEAETLTGQTPDIDTKEFDWAGVDDEDDESGDIDKQQDRSSESFAKHWMLLCLSKNSSYIQWSCIVFFALILIAVTVAIWVVYAQRISMVSYNLELWFTWLTFMWFISTMSQLGVELVPWAIKRFAGALRPGTTEVLRMRLSYYMALRPFTKLLAISAWAWGAWVFIEQRVPLPQGNAKPQYVYTFYSIWQCLFIAMVLLFIEKFILQLCVTKFHKKAYGDRIQENDRALRMLDRLKRVKKRSPQEFLFKRIRRKHAASADEVTKAGKSIMSPPEEAKGNVQFPSRNMDTLIAIPPVEERSTTEMESTRPGQKRYASADMFSNLLKLQKDQNFERPMLSRSSSSSGGQEKSILGSTFDFGLNTTAAIPGKLLKGGMKLFEPAAMNTTQQAKELAKRIYLNVLGPNSEKESIVEADFYPFFRTHEEAADAFRLFDQDGNGDISKQELRSGCVRIYRERKNLARSMRDLSQATGKLDIIFLVIFTAIWVVIVLASFGINVGAELMPLWSAFIAASFIFGGAAKDAFESIIFVFVTHPFDAGDRVFIGTENWVVENVGLLVSTFIKWDGSVVYAKNSVLATQYIINCRRTGPTSETIDIHISFATPSWKIYKLRDTMCEWANNRPTLYTPNATGANIISFENQNKITLTFFFEHTKNWQDLGGRWLRHNLFLMELKEASERLEIDYTMPAQPVVRPNDAPPKAYNQGSKGSYGLEGLQRRKPYEYVEDHGVASHGDGSHAPDTSSSSNAGDAAGAAATMMFATTM</sequence>
<evidence type="ECO:0000313" key="9">
    <source>
        <dbReference type="EMBL" id="KAF7731964.1"/>
    </source>
</evidence>
<dbReference type="GO" id="GO:0006874">
    <property type="term" value="P:intracellular calcium ion homeostasis"/>
    <property type="evidence" value="ECO:0007669"/>
    <property type="project" value="TreeGrafter"/>
</dbReference>
<evidence type="ECO:0000256" key="5">
    <source>
        <dbReference type="ARBA" id="ARBA00023136"/>
    </source>
</evidence>
<evidence type="ECO:0000259" key="8">
    <source>
        <dbReference type="PROSITE" id="PS50222"/>
    </source>
</evidence>
<dbReference type="PROSITE" id="PS00018">
    <property type="entry name" value="EF_HAND_1"/>
    <property type="match status" value="1"/>
</dbReference>
<feature type="region of interest" description="Disordered" evidence="6">
    <location>
        <begin position="784"/>
        <end position="806"/>
    </location>
</feature>
<name>A0A8H7BVH9_9FUNG</name>
<dbReference type="InterPro" id="IPR010920">
    <property type="entry name" value="LSM_dom_sf"/>
</dbReference>
<dbReference type="EMBL" id="JABAYA010000005">
    <property type="protein sequence ID" value="KAF7731964.1"/>
    <property type="molecule type" value="Genomic_DNA"/>
</dbReference>
<feature type="transmembrane region" description="Helical" evidence="7">
    <location>
        <begin position="201"/>
        <end position="225"/>
    </location>
</feature>
<evidence type="ECO:0000256" key="6">
    <source>
        <dbReference type="SAM" id="MobiDB-lite"/>
    </source>
</evidence>
<evidence type="ECO:0000256" key="3">
    <source>
        <dbReference type="ARBA" id="ARBA00022837"/>
    </source>
</evidence>
<dbReference type="Gene3D" id="2.30.30.60">
    <property type="match status" value="1"/>
</dbReference>
<feature type="compositionally biased region" description="Low complexity" evidence="6">
    <location>
        <begin position="797"/>
        <end position="806"/>
    </location>
</feature>
<comment type="caution">
    <text evidence="9">The sequence shown here is derived from an EMBL/GenBank/DDBJ whole genome shotgun (WGS) entry which is preliminary data.</text>
</comment>
<feature type="domain" description="EF-hand" evidence="8">
    <location>
        <begin position="479"/>
        <end position="514"/>
    </location>
</feature>
<feature type="transmembrane region" description="Helical" evidence="7">
    <location>
        <begin position="161"/>
        <end position="180"/>
    </location>
</feature>
<evidence type="ECO:0000256" key="2">
    <source>
        <dbReference type="ARBA" id="ARBA00022692"/>
    </source>
</evidence>
<dbReference type="GO" id="GO:0005262">
    <property type="term" value="F:calcium channel activity"/>
    <property type="evidence" value="ECO:0007669"/>
    <property type="project" value="TreeGrafter"/>
</dbReference>
<dbReference type="AlphaFoldDB" id="A0A8H7BVH9"/>
<evidence type="ECO:0000313" key="10">
    <source>
        <dbReference type="Proteomes" id="UP000605846"/>
    </source>
</evidence>
<dbReference type="InterPro" id="IPR002048">
    <property type="entry name" value="EF_hand_dom"/>
</dbReference>
<proteinExistence type="predicted"/>
<feature type="transmembrane region" description="Helical" evidence="7">
    <location>
        <begin position="245"/>
        <end position="265"/>
    </location>
</feature>
<dbReference type="InterPro" id="IPR011992">
    <property type="entry name" value="EF-hand-dom_pair"/>
</dbReference>
<dbReference type="InterPro" id="IPR018247">
    <property type="entry name" value="EF_Hand_1_Ca_BS"/>
</dbReference>
<dbReference type="OrthoDB" id="544685at2759"/>
<feature type="transmembrane region" description="Helical" evidence="7">
    <location>
        <begin position="532"/>
        <end position="554"/>
    </location>
</feature>
<evidence type="ECO:0000256" key="1">
    <source>
        <dbReference type="ARBA" id="ARBA00004370"/>
    </source>
</evidence>
<keyword evidence="2 7" id="KW-0812">Transmembrane</keyword>
<protein>
    <recommendedName>
        <fullName evidence="8">EF-hand domain-containing protein</fullName>
    </recommendedName>
</protein>
<dbReference type="Pfam" id="PF00924">
    <property type="entry name" value="MS_channel_2nd"/>
    <property type="match status" value="1"/>
</dbReference>
<dbReference type="PROSITE" id="PS50222">
    <property type="entry name" value="EF_HAND_2"/>
    <property type="match status" value="1"/>
</dbReference>
<feature type="transmembrane region" description="Helical" evidence="7">
    <location>
        <begin position="117"/>
        <end position="141"/>
    </location>
</feature>
<comment type="subcellular location">
    <subcellularLocation>
        <location evidence="1">Membrane</location>
    </subcellularLocation>
</comment>
<feature type="region of interest" description="Disordered" evidence="6">
    <location>
        <begin position="748"/>
        <end position="769"/>
    </location>
</feature>
<dbReference type="Pfam" id="PF25886">
    <property type="entry name" value="Msy1"/>
    <property type="match status" value="1"/>
</dbReference>
<evidence type="ECO:0000256" key="4">
    <source>
        <dbReference type="ARBA" id="ARBA00022989"/>
    </source>
</evidence>
<reference evidence="9" key="1">
    <citation type="submission" date="2020-01" db="EMBL/GenBank/DDBJ databases">
        <title>Genome Sequencing of Three Apophysomyces-Like Fungal Strains Confirms a Novel Fungal Genus in the Mucoromycota with divergent Burkholderia-like Endosymbiotic Bacteria.</title>
        <authorList>
            <person name="Stajich J.E."/>
            <person name="Macias A.M."/>
            <person name="Carter-House D."/>
            <person name="Lovett B."/>
            <person name="Kasson L.R."/>
            <person name="Berry K."/>
            <person name="Grigoriev I."/>
            <person name="Chang Y."/>
            <person name="Spatafora J."/>
            <person name="Kasson M.T."/>
        </authorList>
    </citation>
    <scope>NUCLEOTIDE SEQUENCE</scope>
    <source>
        <strain evidence="9">NRRL A-21654</strain>
    </source>
</reference>
<dbReference type="GO" id="GO:0005509">
    <property type="term" value="F:calcium ion binding"/>
    <property type="evidence" value="ECO:0007669"/>
    <property type="project" value="InterPro"/>
</dbReference>
<dbReference type="InterPro" id="IPR058650">
    <property type="entry name" value="Msy1/2-like"/>
</dbReference>
<feature type="compositionally biased region" description="Basic and acidic residues" evidence="6">
    <location>
        <begin position="784"/>
        <end position="794"/>
    </location>
</feature>
<organism evidence="9 10">
    <name type="scientific">Apophysomyces ossiformis</name>
    <dbReference type="NCBI Taxonomy" id="679940"/>
    <lineage>
        <taxon>Eukaryota</taxon>
        <taxon>Fungi</taxon>
        <taxon>Fungi incertae sedis</taxon>
        <taxon>Mucoromycota</taxon>
        <taxon>Mucoromycotina</taxon>
        <taxon>Mucoromycetes</taxon>
        <taxon>Mucorales</taxon>
        <taxon>Mucorineae</taxon>
        <taxon>Mucoraceae</taxon>
        <taxon>Apophysomyces</taxon>
    </lineage>
</organism>
<dbReference type="Gene3D" id="1.10.238.10">
    <property type="entry name" value="EF-hand"/>
    <property type="match status" value="1"/>
</dbReference>
<gene>
    <name evidence="9" type="ORF">EC973_007069</name>
</gene>
<dbReference type="SMART" id="SM00054">
    <property type="entry name" value="EFh"/>
    <property type="match status" value="1"/>
</dbReference>
<dbReference type="Pfam" id="PF13405">
    <property type="entry name" value="EF-hand_6"/>
    <property type="match status" value="1"/>
</dbReference>
<dbReference type="Proteomes" id="UP000605846">
    <property type="component" value="Unassembled WGS sequence"/>
</dbReference>
<keyword evidence="3" id="KW-0106">Calcium</keyword>
<dbReference type="InterPro" id="IPR006685">
    <property type="entry name" value="MscS_channel_2nd"/>
</dbReference>
<feature type="region of interest" description="Disordered" evidence="6">
    <location>
        <begin position="49"/>
        <end position="75"/>
    </location>
</feature>
<keyword evidence="10" id="KW-1185">Reference proteome</keyword>
<keyword evidence="4 7" id="KW-1133">Transmembrane helix</keyword>
<dbReference type="SUPFAM" id="SSF47473">
    <property type="entry name" value="EF-hand"/>
    <property type="match status" value="1"/>
</dbReference>
<accession>A0A8H7BVH9</accession>
<dbReference type="PANTHER" id="PTHR31323">
    <property type="entry name" value="MECHANOSENSITIVE ION CHANNEL PROTEIN MSY2"/>
    <property type="match status" value="1"/>
</dbReference>
<dbReference type="PANTHER" id="PTHR31323:SF1">
    <property type="entry name" value="MECHANOSENSITIVE ION CHANNEL PROTEIN"/>
    <property type="match status" value="1"/>
</dbReference>